<geneLocation type="plasmid" evidence="2">
    <name>p2055-IMP</name>
</geneLocation>
<feature type="region of interest" description="Disordered" evidence="1">
    <location>
        <begin position="1"/>
        <end position="51"/>
    </location>
</feature>
<dbReference type="AlphaFoldDB" id="A0A3G2CD46"/>
<reference evidence="2" key="1">
    <citation type="submission" date="2018-09" db="EMBL/GenBank/DDBJ databases">
        <authorList>
            <person name="Zhou D."/>
        </authorList>
    </citation>
    <scope>NUCLEOTIDE SEQUENCE</scope>
    <source>
        <strain evidence="2">2055</strain>
        <plasmid evidence="2">p2055-IMP</plasmid>
    </source>
</reference>
<dbReference type="EMBL" id="MH882484">
    <property type="protein sequence ID" value="AYM50575.1"/>
    <property type="molecule type" value="Genomic_DNA"/>
</dbReference>
<proteinExistence type="predicted"/>
<protein>
    <submittedName>
        <fullName evidence="2">Uncharacterized protein</fullName>
    </submittedName>
</protein>
<name>A0A3G2CD46_PRORE</name>
<accession>A0A3G2CD46</accession>
<keyword evidence="2" id="KW-0614">Plasmid</keyword>
<sequence>MLRGHEDAPPIGGQITIMKGAKAPYSSAFGRRPLPSLGNQSRPAKMRRNKQ</sequence>
<organism evidence="2">
    <name type="scientific">Providencia rettgeri</name>
    <dbReference type="NCBI Taxonomy" id="587"/>
    <lineage>
        <taxon>Bacteria</taxon>
        <taxon>Pseudomonadati</taxon>
        <taxon>Pseudomonadota</taxon>
        <taxon>Gammaproteobacteria</taxon>
        <taxon>Enterobacterales</taxon>
        <taxon>Morganellaceae</taxon>
        <taxon>Providencia</taxon>
    </lineage>
</organism>
<evidence type="ECO:0000256" key="1">
    <source>
        <dbReference type="SAM" id="MobiDB-lite"/>
    </source>
</evidence>
<evidence type="ECO:0000313" key="2">
    <source>
        <dbReference type="EMBL" id="AYM50575.1"/>
    </source>
</evidence>